<reference evidence="2" key="1">
    <citation type="submission" date="2016-10" db="EMBL/GenBank/DDBJ databases">
        <authorList>
            <person name="Varghese N."/>
            <person name="Submissions S."/>
        </authorList>
    </citation>
    <scope>NUCLEOTIDE SEQUENCE [LARGE SCALE GENOMIC DNA]</scope>
    <source>
        <strain evidence="2">CGMCC 1.12041</strain>
    </source>
</reference>
<name>A0A1I1NCF8_9BURK</name>
<sequence>MQTRAIVYFTHSKYIVPHRRNDGVTHITAYVGIVCQPPTFLNRSSTNSIKRRSRATITATAVVPTRSKSVVCLAWSEGCVAGKMNCSVPRTSP</sequence>
<protein>
    <submittedName>
        <fullName evidence="1">Uncharacterized protein</fullName>
    </submittedName>
</protein>
<dbReference type="AlphaFoldDB" id="A0A1I1NCF8"/>
<keyword evidence="2" id="KW-1185">Reference proteome</keyword>
<gene>
    <name evidence="1" type="ORF">SAMN05216204_11246</name>
</gene>
<accession>A0A1I1NCF8</accession>
<dbReference type="Proteomes" id="UP000198639">
    <property type="component" value="Unassembled WGS sequence"/>
</dbReference>
<evidence type="ECO:0000313" key="2">
    <source>
        <dbReference type="Proteomes" id="UP000198639"/>
    </source>
</evidence>
<organism evidence="1 2">
    <name type="scientific">Massilia yuzhufengensis</name>
    <dbReference type="NCBI Taxonomy" id="1164594"/>
    <lineage>
        <taxon>Bacteria</taxon>
        <taxon>Pseudomonadati</taxon>
        <taxon>Pseudomonadota</taxon>
        <taxon>Betaproteobacteria</taxon>
        <taxon>Burkholderiales</taxon>
        <taxon>Oxalobacteraceae</taxon>
        <taxon>Telluria group</taxon>
        <taxon>Massilia</taxon>
    </lineage>
</organism>
<proteinExistence type="predicted"/>
<evidence type="ECO:0000313" key="1">
    <source>
        <dbReference type="EMBL" id="SFC91430.1"/>
    </source>
</evidence>
<dbReference type="EMBL" id="FOLD01000012">
    <property type="protein sequence ID" value="SFC91430.1"/>
    <property type="molecule type" value="Genomic_DNA"/>
</dbReference>